<dbReference type="EMBL" id="MN718199">
    <property type="protein sequence ID" value="QGZ16056.1"/>
    <property type="molecule type" value="Genomic_DNA"/>
</dbReference>
<reference evidence="1 2" key="1">
    <citation type="submission" date="2019-11" db="EMBL/GenBank/DDBJ databases">
        <title>Characterization of a novel member of the family Ackermannviridae.</title>
        <authorList>
            <person name="Maina A.N."/>
            <person name="Mwaura F.B."/>
            <person name="Jumba M."/>
        </authorList>
    </citation>
    <scope>NUCLEOTIDE SEQUENCE [LARGE SCALE GENOMIC DNA]</scope>
</reference>
<dbReference type="Proteomes" id="UP000433471">
    <property type="component" value="Segment"/>
</dbReference>
<sequence>MSNLRQSVEVTLITIHNQVGTIRVEQKIGAMHIDIGGKVTNVVCGGLSCPVIERLPVPQTAKLDNVPVFSYLILVGHTDGPDIKQEYTEMLIEHHLKSLFNYYNHCRSVMKAAGRTMQEFSSGYGLHELDLKGV</sequence>
<protein>
    <submittedName>
        <fullName evidence="1">Uncharacterized protein</fullName>
    </submittedName>
</protein>
<name>A0A6B9JAR8_9CAUD</name>
<proteinExistence type="predicted"/>
<gene>
    <name evidence="1" type="ORF">Kuja_0650</name>
</gene>
<evidence type="ECO:0000313" key="1">
    <source>
        <dbReference type="EMBL" id="QGZ16056.1"/>
    </source>
</evidence>
<organism evidence="1 2">
    <name type="scientific">Vibrio phage vB_VchM_Kuja</name>
    <dbReference type="NCBI Taxonomy" id="2686437"/>
    <lineage>
        <taxon>Viruses</taxon>
        <taxon>Duplodnaviria</taxon>
        <taxon>Heunggongvirae</taxon>
        <taxon>Uroviricota</taxon>
        <taxon>Caudoviricetes</taxon>
        <taxon>Pantevenvirales</taxon>
        <taxon>Ackermannviridae</taxon>
        <taxon>Kujavirus</taxon>
        <taxon>Kujavirus kuja</taxon>
    </lineage>
</organism>
<keyword evidence="2" id="KW-1185">Reference proteome</keyword>
<evidence type="ECO:0000313" key="2">
    <source>
        <dbReference type="Proteomes" id="UP000433471"/>
    </source>
</evidence>
<accession>A0A6B9JAR8</accession>